<evidence type="ECO:0000313" key="2">
    <source>
        <dbReference type="EMBL" id="WOT02177.1"/>
    </source>
</evidence>
<dbReference type="RefSeq" id="WP_101678854.1">
    <property type="nucleotide sequence ID" value="NZ_CP136958.1"/>
</dbReference>
<dbReference type="Proteomes" id="UP000234560">
    <property type="component" value="Chromosome"/>
</dbReference>
<dbReference type="PANTHER" id="PTHR22893:SF91">
    <property type="entry name" value="NADPH DEHYDROGENASE 2-RELATED"/>
    <property type="match status" value="1"/>
</dbReference>
<gene>
    <name evidence="2" type="ORF">CYJ47_13215</name>
</gene>
<dbReference type="KEGG" id="cpyr:CYJ47_13215"/>
<evidence type="ECO:0000259" key="1">
    <source>
        <dbReference type="Pfam" id="PF00724"/>
    </source>
</evidence>
<dbReference type="GO" id="GO:0010181">
    <property type="term" value="F:FMN binding"/>
    <property type="evidence" value="ECO:0007669"/>
    <property type="project" value="InterPro"/>
</dbReference>
<reference evidence="2" key="2">
    <citation type="submission" date="2023-10" db="EMBL/GenBank/DDBJ databases">
        <authorList>
            <person name="Choi B."/>
        </authorList>
    </citation>
    <scope>NUCLEOTIDE SEQUENCE</scope>
    <source>
        <strain evidence="2">UMB0763</strain>
    </source>
</reference>
<dbReference type="SUPFAM" id="SSF51395">
    <property type="entry name" value="FMN-linked oxidoreductases"/>
    <property type="match status" value="1"/>
</dbReference>
<dbReference type="GO" id="GO:0005829">
    <property type="term" value="C:cytosol"/>
    <property type="evidence" value="ECO:0007669"/>
    <property type="project" value="TreeGrafter"/>
</dbReference>
<dbReference type="Pfam" id="PF00724">
    <property type="entry name" value="Oxidored_FMN"/>
    <property type="match status" value="1"/>
</dbReference>
<evidence type="ECO:0000313" key="3">
    <source>
        <dbReference type="Proteomes" id="UP000234560"/>
    </source>
</evidence>
<dbReference type="InterPro" id="IPR013785">
    <property type="entry name" value="Aldolase_TIM"/>
</dbReference>
<dbReference type="PANTHER" id="PTHR22893">
    <property type="entry name" value="NADH OXIDOREDUCTASE-RELATED"/>
    <property type="match status" value="1"/>
</dbReference>
<dbReference type="Gene3D" id="3.20.20.70">
    <property type="entry name" value="Aldolase class I"/>
    <property type="match status" value="1"/>
</dbReference>
<dbReference type="GO" id="GO:0016491">
    <property type="term" value="F:oxidoreductase activity"/>
    <property type="evidence" value="ECO:0007669"/>
    <property type="project" value="InterPro"/>
</dbReference>
<dbReference type="EMBL" id="CP136958">
    <property type="protein sequence ID" value="WOT02177.1"/>
    <property type="molecule type" value="Genomic_DNA"/>
</dbReference>
<organism evidence="2 3">
    <name type="scientific">Corynebacterium pyruviciproducens</name>
    <dbReference type="NCBI Taxonomy" id="598660"/>
    <lineage>
        <taxon>Bacteria</taxon>
        <taxon>Bacillati</taxon>
        <taxon>Actinomycetota</taxon>
        <taxon>Actinomycetes</taxon>
        <taxon>Mycobacteriales</taxon>
        <taxon>Corynebacteriaceae</taxon>
        <taxon>Corynebacterium</taxon>
    </lineage>
</organism>
<dbReference type="InterPro" id="IPR045247">
    <property type="entry name" value="Oye-like"/>
</dbReference>
<dbReference type="CDD" id="cd02933">
    <property type="entry name" value="OYE_like_FMN"/>
    <property type="match status" value="1"/>
</dbReference>
<dbReference type="InterPro" id="IPR001155">
    <property type="entry name" value="OxRdtase_FMN_N"/>
</dbReference>
<protein>
    <submittedName>
        <fullName evidence="2">Alkene reductase</fullName>
    </submittedName>
</protein>
<dbReference type="AlphaFoldDB" id="A0AAF0YRN6"/>
<name>A0AAF0YRN6_9CORY</name>
<reference evidence="2" key="1">
    <citation type="submission" date="2017-12" db="EMBL/GenBank/DDBJ databases">
        <authorList>
            <person name="Thomas-White K."/>
            <person name="Wolfe A.J."/>
        </authorList>
    </citation>
    <scope>NUCLEOTIDE SEQUENCE</scope>
    <source>
        <strain evidence="2">UMB0763</strain>
    </source>
</reference>
<accession>A0AAF0YRN6</accession>
<sequence length="357" mass="38440">MTTLYDPVELGSITLNNRIVMAPLTRTRADLDGTPNDLLVEHYRQRADMGLIIAEGTWPVMEGRTWFKQPGIVTDEHEAGWHRVADAVHAAGGTIVLQIMHGGRISHEEISQTGRIVAPSAIPGPKPIRVSGGKKAPAPVPHALTTEEIKGIIDDFVAASRRAIAAGFDGVELHGANGYLINQFFSPAANTRDDSYGATPENHARFAEELVAVVADAIGGDKLGIRLSPGENIQGADELDPEFTRATYMHFARSVAPHRLAYLHIVNPDPSCALVQDLREAAAAPLIVNTGFDIVTSKELAESIVAAGHAEAVSVGRRAMANPDLARRWREGLPENELNQATVYGDGPEGYTDYPFV</sequence>
<proteinExistence type="predicted"/>
<feature type="domain" description="NADH:flavin oxidoreductase/NADH oxidase N-terminal" evidence="1">
    <location>
        <begin position="4"/>
        <end position="336"/>
    </location>
</feature>